<feature type="coiled-coil region" evidence="7">
    <location>
        <begin position="1268"/>
        <end position="1296"/>
    </location>
</feature>
<feature type="compositionally biased region" description="Polar residues" evidence="8">
    <location>
        <begin position="1314"/>
        <end position="1324"/>
    </location>
</feature>
<dbReference type="Proteomes" id="UP001165160">
    <property type="component" value="Unassembled WGS sequence"/>
</dbReference>
<keyword evidence="11" id="KW-1185">Reference proteome</keyword>
<evidence type="ECO:0000256" key="3">
    <source>
        <dbReference type="ARBA" id="ARBA00022692"/>
    </source>
</evidence>
<evidence type="ECO:0000256" key="7">
    <source>
        <dbReference type="SAM" id="Coils"/>
    </source>
</evidence>
<feature type="compositionally biased region" description="Basic and acidic residues" evidence="8">
    <location>
        <begin position="55"/>
        <end position="66"/>
    </location>
</feature>
<keyword evidence="6" id="KW-0325">Glycoprotein</keyword>
<feature type="region of interest" description="Disordered" evidence="8">
    <location>
        <begin position="1305"/>
        <end position="1324"/>
    </location>
</feature>
<dbReference type="EMBL" id="BRXX01000028">
    <property type="protein sequence ID" value="GMH83620.1"/>
    <property type="molecule type" value="Genomic_DNA"/>
</dbReference>
<feature type="region of interest" description="Disordered" evidence="8">
    <location>
        <begin position="1"/>
        <end position="262"/>
    </location>
</feature>
<protein>
    <submittedName>
        <fullName evidence="10">Uncharacterized protein</fullName>
    </submittedName>
</protein>
<organism evidence="10 11">
    <name type="scientific">Triparma verrucosa</name>
    <dbReference type="NCBI Taxonomy" id="1606542"/>
    <lineage>
        <taxon>Eukaryota</taxon>
        <taxon>Sar</taxon>
        <taxon>Stramenopiles</taxon>
        <taxon>Ochrophyta</taxon>
        <taxon>Bolidophyceae</taxon>
        <taxon>Parmales</taxon>
        <taxon>Triparmaceae</taxon>
        <taxon>Triparma</taxon>
    </lineage>
</organism>
<feature type="compositionally biased region" description="Basic and acidic residues" evidence="8">
    <location>
        <begin position="124"/>
        <end position="144"/>
    </location>
</feature>
<evidence type="ECO:0000256" key="9">
    <source>
        <dbReference type="SAM" id="Phobius"/>
    </source>
</evidence>
<reference evidence="11" key="1">
    <citation type="journal article" date="2023" name="Commun. Biol.">
        <title>Genome analysis of Parmales, the sister group of diatoms, reveals the evolutionary specialization of diatoms from phago-mixotrophs to photoautotrophs.</title>
        <authorList>
            <person name="Ban H."/>
            <person name="Sato S."/>
            <person name="Yoshikawa S."/>
            <person name="Yamada K."/>
            <person name="Nakamura Y."/>
            <person name="Ichinomiya M."/>
            <person name="Sato N."/>
            <person name="Blanc-Mathieu R."/>
            <person name="Endo H."/>
            <person name="Kuwata A."/>
            <person name="Ogata H."/>
        </authorList>
    </citation>
    <scope>NUCLEOTIDE SEQUENCE [LARGE SCALE GENOMIC DNA]</scope>
    <source>
        <strain evidence="11">NIES 3699</strain>
    </source>
</reference>
<dbReference type="GO" id="GO:0005044">
    <property type="term" value="F:scavenger receptor activity"/>
    <property type="evidence" value="ECO:0007669"/>
    <property type="project" value="TreeGrafter"/>
</dbReference>
<feature type="compositionally biased region" description="Pro residues" evidence="8">
    <location>
        <begin position="27"/>
        <end position="38"/>
    </location>
</feature>
<dbReference type="Pfam" id="PF01130">
    <property type="entry name" value="CD36"/>
    <property type="match status" value="2"/>
</dbReference>
<comment type="similarity">
    <text evidence="2">Belongs to the CD36 family.</text>
</comment>
<name>A0A9W7BCG5_9STRA</name>
<feature type="transmembrane region" description="Helical" evidence="9">
    <location>
        <begin position="1213"/>
        <end position="1237"/>
    </location>
</feature>
<evidence type="ECO:0000256" key="2">
    <source>
        <dbReference type="ARBA" id="ARBA00010532"/>
    </source>
</evidence>
<feature type="compositionally biased region" description="Basic and acidic residues" evidence="8">
    <location>
        <begin position="170"/>
        <end position="184"/>
    </location>
</feature>
<comment type="subcellular location">
    <subcellularLocation>
        <location evidence="1">Membrane</location>
    </subcellularLocation>
</comment>
<dbReference type="PANTHER" id="PTHR11923:SF51">
    <property type="entry name" value="LYSOSOME MEMBRANE PROTEIN 2"/>
    <property type="match status" value="1"/>
</dbReference>
<dbReference type="GO" id="GO:0005737">
    <property type="term" value="C:cytoplasm"/>
    <property type="evidence" value="ECO:0007669"/>
    <property type="project" value="TreeGrafter"/>
</dbReference>
<feature type="compositionally biased region" description="Low complexity" evidence="8">
    <location>
        <begin position="145"/>
        <end position="159"/>
    </location>
</feature>
<sequence length="1324" mass="148749">MPMPRRSIDAASAKTFVYSGPPAGMKAPPPPSAGPNIPPSGLTAPLPPSRGRGFSRFEDDLAKTNYDDDGAFEVMDEEAPQPLNSRASVGVFESPGSSKSSDSAPFSKKNPPGPPPGEPISFVQKKDKSHSGRPNSTERPKSDGSSKSAKSSKSGGASFAPPPGAPVEFISKKSEQKFQKDPSKSGRSSPTPKTKSKRTSRGGSNSPTRDRNVTFTSNTSINLPKTHRGTGYPRKAASSTASNATVGTVRKTELSSAPSVNDYTESEITKERIWEGKAHQFCGFFLLFFAAVSFCVSMFASTMGKIDEKVESMIRYRTTTFFEDDRLFDAFQWNQDPYLQTTNNFYFFDCTNKDEVLNGGTPVLEEKGPYVFQQTMARLGITFSADLSELTYTRAYKQEFVDDEEWLWKLDDQITMPSVAYVSAMNSAEGYGFSGEDYLVLQETYVKLEKIADFFSESNDGNKVSDIPEKYYFADLLWKKFVPLIIYDIYDQMRNNWAADDCGIDWWYWREEQDQGGGANVDSKGFLKKWGGECGGGNGGVFDILEFEGCLSSTGSFCSNCCSKGISMELLDLMDPKICPGYSEWQDNQCKRNMDNKVYIDQVLELFDASNKMSFMADVVEVDENGDFAFFGTSTWVDEMNAGMGLVESHFAGIVSADIYNDIRNWLFKVSNSSSKFHNAVMNKIQSWTGQAPSDSVKKYLNSAALQFGTGRVIGGFSGSGQVRSFYDSQSFLEDRQQANNDLEIKWDHSRWQYNDDTNSKYTEYGVWYKRKKGTNVDMTVNQAKALLTYISDSGNFWNIVQDSYINNNAECPGTGTSYANVRAYIMYIKDTFVIPDFRNKLQGQLMPTRTVEQWVLGHWDQVNKMVLDPGDPRQHSALLRDNDFAHISDEDYVAPVPVVDPDNPDAEPEGVSLMCQTSSDRPGVIRDAMNNANILWDHCEYDASTSIWAKKTDTYKSGLLEVREKGELLKVNGLEYLTADAYGKDLYFNKGGHTLLGDYSASEGLLDGQTWPALQLSTCNSKCKVAVYHHDTMMPIIWKVDKLIKDVEKIKGQRSAQLILDEDYLSPILYSSSYHDDYTFIDPAYPGLLDISKSRGTRVFLSKPHFYFDEHKDLQDKYKIRISGLSPRESKHNSRVWVEEVTGHVVKRDVKLQYNILLPPKEGVFGELDGSGMEAAGNEPLVYPMYWLQQTSMMTETASSELDTHPIYALLWIQYTLIPMSIICTMAMIAGGVMCIRRGAFMITHPSMRVNEAGMRYHQWMHDLHLARNKDKDKRRAEKQKRKELEKRIKSVMVNQKSTVGFEAKKNHGDHFNGTTSPFHNKL</sequence>
<evidence type="ECO:0000256" key="1">
    <source>
        <dbReference type="ARBA" id="ARBA00004370"/>
    </source>
</evidence>
<feature type="compositionally biased region" description="Acidic residues" evidence="8">
    <location>
        <begin position="67"/>
        <end position="79"/>
    </location>
</feature>
<evidence type="ECO:0000256" key="5">
    <source>
        <dbReference type="ARBA" id="ARBA00023136"/>
    </source>
</evidence>
<accession>A0A9W7BCG5</accession>
<proteinExistence type="inferred from homology"/>
<comment type="caution">
    <text evidence="10">The sequence shown here is derived from an EMBL/GenBank/DDBJ whole genome shotgun (WGS) entry which is preliminary data.</text>
</comment>
<dbReference type="InterPro" id="IPR002159">
    <property type="entry name" value="CD36_fam"/>
</dbReference>
<evidence type="ECO:0000256" key="4">
    <source>
        <dbReference type="ARBA" id="ARBA00022989"/>
    </source>
</evidence>
<keyword evidence="5 9" id="KW-0472">Membrane</keyword>
<evidence type="ECO:0000256" key="6">
    <source>
        <dbReference type="ARBA" id="ARBA00023180"/>
    </source>
</evidence>
<feature type="compositionally biased region" description="Low complexity" evidence="8">
    <location>
        <begin position="94"/>
        <end position="109"/>
    </location>
</feature>
<dbReference type="PANTHER" id="PTHR11923">
    <property type="entry name" value="SCAVENGER RECEPTOR CLASS B TYPE-1 SR-B1"/>
    <property type="match status" value="1"/>
</dbReference>
<evidence type="ECO:0000256" key="8">
    <source>
        <dbReference type="SAM" id="MobiDB-lite"/>
    </source>
</evidence>
<evidence type="ECO:0000313" key="10">
    <source>
        <dbReference type="EMBL" id="GMH83620.1"/>
    </source>
</evidence>
<dbReference type="GO" id="GO:0016020">
    <property type="term" value="C:membrane"/>
    <property type="evidence" value="ECO:0007669"/>
    <property type="project" value="UniProtKB-SubCell"/>
</dbReference>
<feature type="compositionally biased region" description="Polar residues" evidence="8">
    <location>
        <begin position="201"/>
        <end position="223"/>
    </location>
</feature>
<keyword evidence="3 9" id="KW-0812">Transmembrane</keyword>
<feature type="compositionally biased region" description="Polar residues" evidence="8">
    <location>
        <begin position="237"/>
        <end position="246"/>
    </location>
</feature>
<keyword evidence="7" id="KW-0175">Coiled coil</keyword>
<keyword evidence="4 9" id="KW-1133">Transmembrane helix</keyword>
<gene>
    <name evidence="10" type="ORF">TrVE_jg11381</name>
</gene>
<dbReference type="PRINTS" id="PR01609">
    <property type="entry name" value="CD36FAMILY"/>
</dbReference>
<feature type="transmembrane region" description="Helical" evidence="9">
    <location>
        <begin position="281"/>
        <end position="300"/>
    </location>
</feature>
<evidence type="ECO:0000313" key="11">
    <source>
        <dbReference type="Proteomes" id="UP001165160"/>
    </source>
</evidence>